<proteinExistence type="predicted"/>
<feature type="region of interest" description="Disordered" evidence="1">
    <location>
        <begin position="134"/>
        <end position="169"/>
    </location>
</feature>
<sequence length="205" mass="21456">MRRDGGGRGRARAMLWWVAEGGRRPVCAGGQERCCGPALETGRRARRWVGANPRARTRPTPARLPLVLVAHVTVGSRATSAALALPLRLHRASAARRRTVSALLEVVVSLPGSSKYGVSSVQITSGSGFLEARAARASGKQRQSARSADSWRSSVLTAPSAQRHQPNSNPACFMLDGAGGVVRAQIGAVVSRAGRLRTGCAAGSS</sequence>
<name>A0A6A6NZ97_9PEZI</name>
<protein>
    <submittedName>
        <fullName evidence="2">Uncharacterized protein</fullName>
    </submittedName>
</protein>
<keyword evidence="3" id="KW-1185">Reference proteome</keyword>
<organism evidence="2 3">
    <name type="scientific">Lineolata rhizophorae</name>
    <dbReference type="NCBI Taxonomy" id="578093"/>
    <lineage>
        <taxon>Eukaryota</taxon>
        <taxon>Fungi</taxon>
        <taxon>Dikarya</taxon>
        <taxon>Ascomycota</taxon>
        <taxon>Pezizomycotina</taxon>
        <taxon>Dothideomycetes</taxon>
        <taxon>Dothideomycetes incertae sedis</taxon>
        <taxon>Lineolatales</taxon>
        <taxon>Lineolataceae</taxon>
        <taxon>Lineolata</taxon>
    </lineage>
</organism>
<gene>
    <name evidence="2" type="ORF">BDY21DRAFT_32062</name>
</gene>
<accession>A0A6A6NZ97</accession>
<dbReference type="EMBL" id="MU001681">
    <property type="protein sequence ID" value="KAF2457016.1"/>
    <property type="molecule type" value="Genomic_DNA"/>
</dbReference>
<dbReference type="AlphaFoldDB" id="A0A6A6NZ97"/>
<evidence type="ECO:0000313" key="2">
    <source>
        <dbReference type="EMBL" id="KAF2457016.1"/>
    </source>
</evidence>
<dbReference type="Proteomes" id="UP000799766">
    <property type="component" value="Unassembled WGS sequence"/>
</dbReference>
<feature type="compositionally biased region" description="Polar residues" evidence="1">
    <location>
        <begin position="140"/>
        <end position="169"/>
    </location>
</feature>
<evidence type="ECO:0000313" key="3">
    <source>
        <dbReference type="Proteomes" id="UP000799766"/>
    </source>
</evidence>
<evidence type="ECO:0000256" key="1">
    <source>
        <dbReference type="SAM" id="MobiDB-lite"/>
    </source>
</evidence>
<reference evidence="2" key="1">
    <citation type="journal article" date="2020" name="Stud. Mycol.">
        <title>101 Dothideomycetes genomes: a test case for predicting lifestyles and emergence of pathogens.</title>
        <authorList>
            <person name="Haridas S."/>
            <person name="Albert R."/>
            <person name="Binder M."/>
            <person name="Bloem J."/>
            <person name="Labutti K."/>
            <person name="Salamov A."/>
            <person name="Andreopoulos B."/>
            <person name="Baker S."/>
            <person name="Barry K."/>
            <person name="Bills G."/>
            <person name="Bluhm B."/>
            <person name="Cannon C."/>
            <person name="Castanera R."/>
            <person name="Culley D."/>
            <person name="Daum C."/>
            <person name="Ezra D."/>
            <person name="Gonzalez J."/>
            <person name="Henrissat B."/>
            <person name="Kuo A."/>
            <person name="Liang C."/>
            <person name="Lipzen A."/>
            <person name="Lutzoni F."/>
            <person name="Magnuson J."/>
            <person name="Mondo S."/>
            <person name="Nolan M."/>
            <person name="Ohm R."/>
            <person name="Pangilinan J."/>
            <person name="Park H.-J."/>
            <person name="Ramirez L."/>
            <person name="Alfaro M."/>
            <person name="Sun H."/>
            <person name="Tritt A."/>
            <person name="Yoshinaga Y."/>
            <person name="Zwiers L.-H."/>
            <person name="Turgeon B."/>
            <person name="Goodwin S."/>
            <person name="Spatafora J."/>
            <person name="Crous P."/>
            <person name="Grigoriev I."/>
        </authorList>
    </citation>
    <scope>NUCLEOTIDE SEQUENCE</scope>
    <source>
        <strain evidence="2">ATCC 16933</strain>
    </source>
</reference>